<dbReference type="GO" id="GO:0071949">
    <property type="term" value="F:FAD binding"/>
    <property type="evidence" value="ECO:0007669"/>
    <property type="project" value="InterPro"/>
</dbReference>
<comment type="caution">
    <text evidence="9">The sequence shown here is derived from an EMBL/GenBank/DDBJ whole genome shotgun (WGS) entry which is preliminary data.</text>
</comment>
<dbReference type="RefSeq" id="WP_150864439.1">
    <property type="nucleotide sequence ID" value="NZ_VYXP01000006.1"/>
</dbReference>
<dbReference type="InterPro" id="IPR051205">
    <property type="entry name" value="UbiH/COQ6_monooxygenase"/>
</dbReference>
<evidence type="ECO:0000256" key="1">
    <source>
        <dbReference type="ARBA" id="ARBA00001974"/>
    </source>
</evidence>
<comment type="cofactor">
    <cofactor evidence="1">
        <name>FAD</name>
        <dbReference type="ChEBI" id="CHEBI:57692"/>
    </cofactor>
</comment>
<evidence type="ECO:0000256" key="6">
    <source>
        <dbReference type="ARBA" id="ARBA00023002"/>
    </source>
</evidence>
<evidence type="ECO:0000313" key="9">
    <source>
        <dbReference type="EMBL" id="KAA9130802.1"/>
    </source>
</evidence>
<evidence type="ECO:0000256" key="2">
    <source>
        <dbReference type="ARBA" id="ARBA00004749"/>
    </source>
</evidence>
<dbReference type="SUPFAM" id="SSF51905">
    <property type="entry name" value="FAD/NAD(P)-binding domain"/>
    <property type="match status" value="1"/>
</dbReference>
<dbReference type="PANTHER" id="PTHR43876">
    <property type="entry name" value="UBIQUINONE BIOSYNTHESIS MONOOXYGENASE COQ6, MITOCHONDRIAL"/>
    <property type="match status" value="1"/>
</dbReference>
<dbReference type="InterPro" id="IPR036188">
    <property type="entry name" value="FAD/NAD-bd_sf"/>
</dbReference>
<keyword evidence="5" id="KW-0274">FAD</keyword>
<dbReference type="GO" id="GO:0006744">
    <property type="term" value="P:ubiquinone biosynthetic process"/>
    <property type="evidence" value="ECO:0007669"/>
    <property type="project" value="UniProtKB-UniPathway"/>
</dbReference>
<dbReference type="InterPro" id="IPR018168">
    <property type="entry name" value="Ubi_Hdrlase_CS"/>
</dbReference>
<dbReference type="Gene3D" id="3.50.50.60">
    <property type="entry name" value="FAD/NAD(P)-binding domain"/>
    <property type="match status" value="2"/>
</dbReference>
<comment type="similarity">
    <text evidence="3">Belongs to the UbiH/COQ6 family.</text>
</comment>
<proteinExistence type="inferred from homology"/>
<evidence type="ECO:0000313" key="10">
    <source>
        <dbReference type="Proteomes" id="UP000325372"/>
    </source>
</evidence>
<dbReference type="Proteomes" id="UP000325372">
    <property type="component" value="Unassembled WGS sequence"/>
</dbReference>
<dbReference type="Pfam" id="PF01494">
    <property type="entry name" value="FAD_binding_3"/>
    <property type="match status" value="1"/>
</dbReference>
<dbReference type="PANTHER" id="PTHR43876:SF7">
    <property type="entry name" value="UBIQUINONE BIOSYNTHESIS MONOOXYGENASE COQ6, MITOCHONDRIAL"/>
    <property type="match status" value="1"/>
</dbReference>
<sequence length="402" mass="41227">MTNRSAPVIVVGGGIVGAVTASLLDRAGWPVMLVDPGPAPVAPTGDFDLRVSAVSPGSAAILGQAGGAGALQGERACAYRRMVVEDRHPGTRIEFEAPAFGLERLGTLVENEAVRAALWQSLDDVEVVRDRVRSVDGRRGQVTLAGGRDIEADLVIACDGAGPGVRTLLGISESTWEYNQAALVCEVRCQAPNPGTAWQRFLDTGPLAFLPLASGASSIVWTLPAARARELADADQASFHAALDDAGGDWLGGVVSTGPRATFPLVMRASDRLAGPGAVLLGDAAHAVHPLAGQGVNLGLADAAALVEALLAARAAGREADADVLAGWARQRQSESGLMARGIHALGGLFGPGWLGPVRALGIRAVSASWLARDAFVRRAAGLGPGSPRLARGATLKSLLAT</sequence>
<evidence type="ECO:0000256" key="4">
    <source>
        <dbReference type="ARBA" id="ARBA00022630"/>
    </source>
</evidence>
<dbReference type="AlphaFoldDB" id="A0A5N0T7D3"/>
<comment type="pathway">
    <text evidence="2">Cofactor biosynthesis; ubiquinone biosynthesis.</text>
</comment>
<keyword evidence="10" id="KW-1185">Reference proteome</keyword>
<dbReference type="InterPro" id="IPR002938">
    <property type="entry name" value="FAD-bd"/>
</dbReference>
<dbReference type="NCBIfam" id="TIGR01988">
    <property type="entry name" value="Ubi-OHases"/>
    <property type="match status" value="1"/>
</dbReference>
<evidence type="ECO:0000256" key="5">
    <source>
        <dbReference type="ARBA" id="ARBA00022827"/>
    </source>
</evidence>
<gene>
    <name evidence="9" type="ORF">F3N42_10540</name>
</gene>
<reference evidence="9 10" key="1">
    <citation type="submission" date="2019-09" db="EMBL/GenBank/DDBJ databases">
        <title>Wenzhouxiangella sp. Genome sequencing and assembly.</title>
        <authorList>
            <person name="Zhang R."/>
        </authorList>
    </citation>
    <scope>NUCLEOTIDE SEQUENCE [LARGE SCALE GENOMIC DNA]</scope>
    <source>
        <strain evidence="9 10">W260</strain>
    </source>
</reference>
<dbReference type="GO" id="GO:0004497">
    <property type="term" value="F:monooxygenase activity"/>
    <property type="evidence" value="ECO:0007669"/>
    <property type="project" value="UniProtKB-KW"/>
</dbReference>
<dbReference type="UniPathway" id="UPA00232"/>
<keyword evidence="7" id="KW-0503">Monooxygenase</keyword>
<feature type="domain" description="FAD-binding" evidence="8">
    <location>
        <begin position="6"/>
        <end position="314"/>
    </location>
</feature>
<dbReference type="GO" id="GO:0016705">
    <property type="term" value="F:oxidoreductase activity, acting on paired donors, with incorporation or reduction of molecular oxygen"/>
    <property type="evidence" value="ECO:0007669"/>
    <property type="project" value="InterPro"/>
</dbReference>
<evidence type="ECO:0000259" key="8">
    <source>
        <dbReference type="Pfam" id="PF01494"/>
    </source>
</evidence>
<evidence type="ECO:0000256" key="7">
    <source>
        <dbReference type="ARBA" id="ARBA00023033"/>
    </source>
</evidence>
<dbReference type="PRINTS" id="PR00420">
    <property type="entry name" value="RNGMNOXGNASE"/>
</dbReference>
<evidence type="ECO:0000256" key="3">
    <source>
        <dbReference type="ARBA" id="ARBA00005349"/>
    </source>
</evidence>
<dbReference type="EMBL" id="VYXP01000006">
    <property type="protein sequence ID" value="KAA9130802.1"/>
    <property type="molecule type" value="Genomic_DNA"/>
</dbReference>
<keyword evidence="6" id="KW-0560">Oxidoreductase</keyword>
<protein>
    <submittedName>
        <fullName evidence="9">UbiH/UbiF family hydroxylase</fullName>
    </submittedName>
</protein>
<keyword evidence="4" id="KW-0285">Flavoprotein</keyword>
<organism evidence="9 10">
    <name type="scientific">Marinihelvus fidelis</name>
    <dbReference type="NCBI Taxonomy" id="2613842"/>
    <lineage>
        <taxon>Bacteria</taxon>
        <taxon>Pseudomonadati</taxon>
        <taxon>Pseudomonadota</taxon>
        <taxon>Gammaproteobacteria</taxon>
        <taxon>Chromatiales</taxon>
        <taxon>Wenzhouxiangellaceae</taxon>
        <taxon>Marinihelvus</taxon>
    </lineage>
</organism>
<dbReference type="PROSITE" id="PS01304">
    <property type="entry name" value="UBIH"/>
    <property type="match status" value="1"/>
</dbReference>
<name>A0A5N0T7D3_9GAMM</name>
<accession>A0A5N0T7D3</accession>
<dbReference type="InterPro" id="IPR010971">
    <property type="entry name" value="UbiH/COQ6"/>
</dbReference>